<protein>
    <submittedName>
        <fullName evidence="1">DUF5342 family protein</fullName>
    </submittedName>
</protein>
<name>A0ABU6MCM8_9BACI</name>
<organism evidence="1 2">
    <name type="scientific">Heyndrickxia acidicola</name>
    <dbReference type="NCBI Taxonomy" id="209389"/>
    <lineage>
        <taxon>Bacteria</taxon>
        <taxon>Bacillati</taxon>
        <taxon>Bacillota</taxon>
        <taxon>Bacilli</taxon>
        <taxon>Bacillales</taxon>
        <taxon>Bacillaceae</taxon>
        <taxon>Heyndrickxia</taxon>
    </lineage>
</organism>
<proteinExistence type="predicted"/>
<dbReference type="Pfam" id="PF17277">
    <property type="entry name" value="DUF5342"/>
    <property type="match status" value="1"/>
</dbReference>
<dbReference type="Proteomes" id="UP001341444">
    <property type="component" value="Unassembled WGS sequence"/>
</dbReference>
<comment type="caution">
    <text evidence="1">The sequence shown here is derived from an EMBL/GenBank/DDBJ whole genome shotgun (WGS) entry which is preliminary data.</text>
</comment>
<keyword evidence="2" id="KW-1185">Reference proteome</keyword>
<sequence>MIQHFQFQSLYSNKQLPGWSFSFIYKRKKYTGLYHPDGNIEWNQEEAIPNEEQLKEQIHALMLYHVYDH</sequence>
<evidence type="ECO:0000313" key="2">
    <source>
        <dbReference type="Proteomes" id="UP001341444"/>
    </source>
</evidence>
<evidence type="ECO:0000313" key="1">
    <source>
        <dbReference type="EMBL" id="MED1202411.1"/>
    </source>
</evidence>
<gene>
    <name evidence="1" type="ORF">P4T90_04810</name>
</gene>
<dbReference type="PIRSF" id="PIRSF037692">
    <property type="entry name" value="UCP037692"/>
    <property type="match status" value="1"/>
</dbReference>
<dbReference type="InterPro" id="IPR017263">
    <property type="entry name" value="UCP037692"/>
</dbReference>
<dbReference type="EMBL" id="JARMAB010000006">
    <property type="protein sequence ID" value="MED1202411.1"/>
    <property type="molecule type" value="Genomic_DNA"/>
</dbReference>
<accession>A0ABU6MCM8</accession>
<reference evidence="1 2" key="1">
    <citation type="submission" date="2023-03" db="EMBL/GenBank/DDBJ databases">
        <title>Bacillus Genome Sequencing.</title>
        <authorList>
            <person name="Dunlap C."/>
        </authorList>
    </citation>
    <scope>NUCLEOTIDE SEQUENCE [LARGE SCALE GENOMIC DNA]</scope>
    <source>
        <strain evidence="1 2">B-23453</strain>
    </source>
</reference>
<dbReference type="RefSeq" id="WP_066265830.1">
    <property type="nucleotide sequence ID" value="NZ_JARMAB010000006.1"/>
</dbReference>